<dbReference type="EMBL" id="KZ502668">
    <property type="protein sequence ID" value="PKU74887.1"/>
    <property type="molecule type" value="Genomic_DNA"/>
</dbReference>
<evidence type="ECO:0000313" key="1">
    <source>
        <dbReference type="EMBL" id="PKU74887.1"/>
    </source>
</evidence>
<reference evidence="1 2" key="1">
    <citation type="journal article" date="2016" name="Sci. Rep.">
        <title>The Dendrobium catenatum Lindl. genome sequence provides insights into polysaccharide synthase, floral development and adaptive evolution.</title>
        <authorList>
            <person name="Zhang G.Q."/>
            <person name="Xu Q."/>
            <person name="Bian C."/>
            <person name="Tsai W.C."/>
            <person name="Yeh C.M."/>
            <person name="Liu K.W."/>
            <person name="Yoshida K."/>
            <person name="Zhang L.S."/>
            <person name="Chang S.B."/>
            <person name="Chen F."/>
            <person name="Shi Y."/>
            <person name="Su Y.Y."/>
            <person name="Zhang Y.Q."/>
            <person name="Chen L.J."/>
            <person name="Yin Y."/>
            <person name="Lin M."/>
            <person name="Huang H."/>
            <person name="Deng H."/>
            <person name="Wang Z.W."/>
            <person name="Zhu S.L."/>
            <person name="Zhao X."/>
            <person name="Deng C."/>
            <person name="Niu S.C."/>
            <person name="Huang J."/>
            <person name="Wang M."/>
            <person name="Liu G.H."/>
            <person name="Yang H.J."/>
            <person name="Xiao X.J."/>
            <person name="Hsiao Y.Y."/>
            <person name="Wu W.L."/>
            <person name="Chen Y.Y."/>
            <person name="Mitsuda N."/>
            <person name="Ohme-Takagi M."/>
            <person name="Luo Y.B."/>
            <person name="Van de Peer Y."/>
            <person name="Liu Z.J."/>
        </authorList>
    </citation>
    <scope>NUCLEOTIDE SEQUENCE [LARGE SCALE GENOMIC DNA]</scope>
    <source>
        <tissue evidence="1">The whole plant</tissue>
    </source>
</reference>
<proteinExistence type="predicted"/>
<keyword evidence="2" id="KW-1185">Reference proteome</keyword>
<name>A0A2I0WGU1_9ASPA</name>
<dbReference type="Proteomes" id="UP000233837">
    <property type="component" value="Unassembled WGS sequence"/>
</dbReference>
<accession>A0A2I0WGU1</accession>
<protein>
    <submittedName>
        <fullName evidence="1">Uncharacterized protein</fullName>
    </submittedName>
</protein>
<gene>
    <name evidence="1" type="ORF">MA16_Dca005078</name>
</gene>
<organism evidence="1 2">
    <name type="scientific">Dendrobium catenatum</name>
    <dbReference type="NCBI Taxonomy" id="906689"/>
    <lineage>
        <taxon>Eukaryota</taxon>
        <taxon>Viridiplantae</taxon>
        <taxon>Streptophyta</taxon>
        <taxon>Embryophyta</taxon>
        <taxon>Tracheophyta</taxon>
        <taxon>Spermatophyta</taxon>
        <taxon>Magnoliopsida</taxon>
        <taxon>Liliopsida</taxon>
        <taxon>Asparagales</taxon>
        <taxon>Orchidaceae</taxon>
        <taxon>Epidendroideae</taxon>
        <taxon>Malaxideae</taxon>
        <taxon>Dendrobiinae</taxon>
        <taxon>Dendrobium</taxon>
    </lineage>
</organism>
<reference evidence="1 2" key="2">
    <citation type="journal article" date="2017" name="Nature">
        <title>The Apostasia genome and the evolution of orchids.</title>
        <authorList>
            <person name="Zhang G.Q."/>
            <person name="Liu K.W."/>
            <person name="Li Z."/>
            <person name="Lohaus R."/>
            <person name="Hsiao Y.Y."/>
            <person name="Niu S.C."/>
            <person name="Wang J.Y."/>
            <person name="Lin Y.C."/>
            <person name="Xu Q."/>
            <person name="Chen L.J."/>
            <person name="Yoshida K."/>
            <person name="Fujiwara S."/>
            <person name="Wang Z.W."/>
            <person name="Zhang Y.Q."/>
            <person name="Mitsuda N."/>
            <person name="Wang M."/>
            <person name="Liu G.H."/>
            <person name="Pecoraro L."/>
            <person name="Huang H.X."/>
            <person name="Xiao X.J."/>
            <person name="Lin M."/>
            <person name="Wu X.Y."/>
            <person name="Wu W.L."/>
            <person name="Chen Y.Y."/>
            <person name="Chang S.B."/>
            <person name="Sakamoto S."/>
            <person name="Ohme-Takagi M."/>
            <person name="Yagi M."/>
            <person name="Zeng S.J."/>
            <person name="Shen C.Y."/>
            <person name="Yeh C.M."/>
            <person name="Luo Y.B."/>
            <person name="Tsai W.C."/>
            <person name="Van de Peer Y."/>
            <person name="Liu Z.J."/>
        </authorList>
    </citation>
    <scope>NUCLEOTIDE SEQUENCE [LARGE SCALE GENOMIC DNA]</scope>
    <source>
        <tissue evidence="1">The whole plant</tissue>
    </source>
</reference>
<dbReference type="AlphaFoldDB" id="A0A2I0WGU1"/>
<evidence type="ECO:0000313" key="2">
    <source>
        <dbReference type="Proteomes" id="UP000233837"/>
    </source>
</evidence>
<sequence>MFGWWRPATWAAQGGRRQDDFGGGESYGQKIKKTWKTWMKLQTSCISSTRTHKEIYKLHLFKNSQRDLKR</sequence>